<dbReference type="EMBL" id="BSXT01003772">
    <property type="protein sequence ID" value="GMF55601.1"/>
    <property type="molecule type" value="Genomic_DNA"/>
</dbReference>
<name>A0A9W6Y8Z9_9STRA</name>
<reference evidence="1" key="1">
    <citation type="submission" date="2023-04" db="EMBL/GenBank/DDBJ databases">
        <title>Phytophthora fragariaefolia NBRC 109709.</title>
        <authorList>
            <person name="Ichikawa N."/>
            <person name="Sato H."/>
            <person name="Tonouchi N."/>
        </authorList>
    </citation>
    <scope>NUCLEOTIDE SEQUENCE</scope>
    <source>
        <strain evidence="1">NBRC 109709</strain>
    </source>
</reference>
<dbReference type="GO" id="GO:0004190">
    <property type="term" value="F:aspartic-type endopeptidase activity"/>
    <property type="evidence" value="ECO:0007669"/>
    <property type="project" value="InterPro"/>
</dbReference>
<proteinExistence type="predicted"/>
<evidence type="ECO:0000313" key="2">
    <source>
        <dbReference type="Proteomes" id="UP001165121"/>
    </source>
</evidence>
<dbReference type="InterPro" id="IPR001969">
    <property type="entry name" value="Aspartic_peptidase_AS"/>
</dbReference>
<keyword evidence="2" id="KW-1185">Reference proteome</keyword>
<protein>
    <submittedName>
        <fullName evidence="1">Unnamed protein product</fullName>
    </submittedName>
</protein>
<organism evidence="1 2">
    <name type="scientific">Phytophthora fragariaefolia</name>
    <dbReference type="NCBI Taxonomy" id="1490495"/>
    <lineage>
        <taxon>Eukaryota</taxon>
        <taxon>Sar</taxon>
        <taxon>Stramenopiles</taxon>
        <taxon>Oomycota</taxon>
        <taxon>Peronosporomycetes</taxon>
        <taxon>Peronosporales</taxon>
        <taxon>Peronosporaceae</taxon>
        <taxon>Phytophthora</taxon>
    </lineage>
</organism>
<sequence length="121" mass="13815">MFAFVKRSERQEDINAKDFGCEQDGGSCQVEESTILKPSEAVGELTGFNRRMRMRALVMGAVNDWRTKFLLDTGANISAVSESFARKLRLRRRVVLDKKIDIQAIAKDKVYTQERAKVKLM</sequence>
<dbReference type="Proteomes" id="UP001165121">
    <property type="component" value="Unassembled WGS sequence"/>
</dbReference>
<accession>A0A9W6Y8Z9</accession>
<gene>
    <name evidence="1" type="ORF">Pfra01_002344500</name>
</gene>
<dbReference type="GO" id="GO:0006508">
    <property type="term" value="P:proteolysis"/>
    <property type="evidence" value="ECO:0007669"/>
    <property type="project" value="InterPro"/>
</dbReference>
<dbReference type="Gene3D" id="2.40.70.10">
    <property type="entry name" value="Acid Proteases"/>
    <property type="match status" value="1"/>
</dbReference>
<dbReference type="InterPro" id="IPR021109">
    <property type="entry name" value="Peptidase_aspartic_dom_sf"/>
</dbReference>
<dbReference type="PROSITE" id="PS00141">
    <property type="entry name" value="ASP_PROTEASE"/>
    <property type="match status" value="1"/>
</dbReference>
<dbReference type="SUPFAM" id="SSF50630">
    <property type="entry name" value="Acid proteases"/>
    <property type="match status" value="1"/>
</dbReference>
<dbReference type="Pfam" id="PF13975">
    <property type="entry name" value="gag-asp_proteas"/>
    <property type="match status" value="1"/>
</dbReference>
<evidence type="ECO:0000313" key="1">
    <source>
        <dbReference type="EMBL" id="GMF55601.1"/>
    </source>
</evidence>
<dbReference type="AlphaFoldDB" id="A0A9W6Y8Z9"/>
<comment type="caution">
    <text evidence="1">The sequence shown here is derived from an EMBL/GenBank/DDBJ whole genome shotgun (WGS) entry which is preliminary data.</text>
</comment>